<dbReference type="InterPro" id="IPR006626">
    <property type="entry name" value="PbH1"/>
</dbReference>
<dbReference type="CDD" id="cd00161">
    <property type="entry name" value="beta-trefoil_Ricin-like"/>
    <property type="match status" value="1"/>
</dbReference>
<keyword evidence="1" id="KW-0732">Signal</keyword>
<gene>
    <name evidence="3" type="ORF">P8A19_08680</name>
</gene>
<dbReference type="RefSeq" id="WP_219566585.1">
    <property type="nucleotide sequence ID" value="NZ_CP120988.1"/>
</dbReference>
<accession>A0ABY9ILM3</accession>
<reference evidence="3 4" key="1">
    <citation type="submission" date="2023-03" db="EMBL/GenBank/DDBJ databases">
        <title>Isolation and description of six Streptomyces strains from soil environments, able to metabolize different microbial glucans.</title>
        <authorList>
            <person name="Widen T."/>
            <person name="Larsbrink J."/>
        </authorList>
    </citation>
    <scope>NUCLEOTIDE SEQUENCE [LARGE SCALE GENOMIC DNA]</scope>
    <source>
        <strain evidence="3 4">Alt2</strain>
    </source>
</reference>
<dbReference type="Proteomes" id="UP001235744">
    <property type="component" value="Chromosome"/>
</dbReference>
<dbReference type="InterPro" id="IPR006311">
    <property type="entry name" value="TAT_signal"/>
</dbReference>
<feature type="signal peptide" evidence="1">
    <location>
        <begin position="1"/>
        <end position="27"/>
    </location>
</feature>
<feature type="chain" id="PRO_5047391926" evidence="1">
    <location>
        <begin position="28"/>
        <end position="663"/>
    </location>
</feature>
<dbReference type="SMART" id="SM00458">
    <property type="entry name" value="RICIN"/>
    <property type="match status" value="1"/>
</dbReference>
<sequence length="663" mass="69269">MTGRRTLLLAALSLPLASLLTATPTAAAQAAAPAASQSFYVDCGAAAAGDGTQATPWNALAPVNSHTFQPGDSILLRRGSTCTGQTLFPKGSGAAGAPVVVDAYGTGAKPALAGAGQVTDVVRLADQQYWEVRNLDISNKGPAAATRRGVHVTRTDSGTGTYYRLTGLDVHDVNGNQTKKDDDASAGIFFEVLGNTTPTKFDDVVLTGNTVRAVDRYGIHFWTRWMQRPELANANCGTTCGAWTPQTRVVIRGNTVSDIGGDAIVPHHTEGALLEYNKVDGFREREPAHCAAGLWGWNTQDTLYQFNEVSGGKSTCDGQGLDLDEGNIRTIYQYNYSHDNEGGFILLCNGGGSTTADNIVRYNISQNDGGQLFDMVCARTTNTQIHNNTFYLSKPVEIISNSNGSTAANATFTNNIFHVATDSASYVNAAGLGYDANVFYGAHPAGEPADAHKVTTDPKLTAPGTATSRTDVDGYRLQAGSSALANGAVVANAGARDYFGGPVAAGCVPDRGAHQSSTTCVKPTGPTAGVNRISAGTQAIDVPAHSTAQGTQLVGWLWNGGDNQRWNVTANTDGTYTLKNVTSGLCAEVYQNSKAAGAAIDQWACSGDANQRWSATPVTGGYRLTSKSSGLLLTAASTTNGAPLTQQAPSTTAVQTWAFTKLS</sequence>
<evidence type="ECO:0000313" key="3">
    <source>
        <dbReference type="EMBL" id="WLQ55511.1"/>
    </source>
</evidence>
<organism evidence="3 4">
    <name type="scientific">Streptomyces poriferorum</name>
    <dbReference type="NCBI Taxonomy" id="2798799"/>
    <lineage>
        <taxon>Bacteria</taxon>
        <taxon>Bacillati</taxon>
        <taxon>Actinomycetota</taxon>
        <taxon>Actinomycetes</taxon>
        <taxon>Kitasatosporales</taxon>
        <taxon>Streptomycetaceae</taxon>
        <taxon>Streptomyces</taxon>
    </lineage>
</organism>
<protein>
    <submittedName>
        <fullName evidence="3">RICIN domain-containing protein</fullName>
    </submittedName>
</protein>
<evidence type="ECO:0000256" key="1">
    <source>
        <dbReference type="SAM" id="SignalP"/>
    </source>
</evidence>
<dbReference type="Pfam" id="PF14200">
    <property type="entry name" value="RicinB_lectin_2"/>
    <property type="match status" value="1"/>
</dbReference>
<proteinExistence type="predicted"/>
<dbReference type="EMBL" id="CP120988">
    <property type="protein sequence ID" value="WLQ55511.1"/>
    <property type="molecule type" value="Genomic_DNA"/>
</dbReference>
<evidence type="ECO:0000259" key="2">
    <source>
        <dbReference type="SMART" id="SM00458"/>
    </source>
</evidence>
<evidence type="ECO:0000313" key="4">
    <source>
        <dbReference type="Proteomes" id="UP001235744"/>
    </source>
</evidence>
<dbReference type="InterPro" id="IPR000772">
    <property type="entry name" value="Ricin_B_lectin"/>
</dbReference>
<dbReference type="PROSITE" id="PS51318">
    <property type="entry name" value="TAT"/>
    <property type="match status" value="1"/>
</dbReference>
<keyword evidence="4" id="KW-1185">Reference proteome</keyword>
<name>A0ABY9ILM3_9ACTN</name>
<dbReference type="PROSITE" id="PS50231">
    <property type="entry name" value="RICIN_B_LECTIN"/>
    <property type="match status" value="1"/>
</dbReference>
<feature type="domain" description="Ricin B lectin" evidence="2">
    <location>
        <begin position="527"/>
        <end position="660"/>
    </location>
</feature>
<dbReference type="SMART" id="SM00710">
    <property type="entry name" value="PbH1"/>
    <property type="match status" value="4"/>
</dbReference>